<dbReference type="Pfam" id="PF13635">
    <property type="entry name" value="DUF4143"/>
    <property type="match status" value="1"/>
</dbReference>
<dbReference type="SMART" id="SM00382">
    <property type="entry name" value="AAA"/>
    <property type="match status" value="1"/>
</dbReference>
<feature type="non-terminal residue" evidence="2">
    <location>
        <position position="386"/>
    </location>
</feature>
<dbReference type="PANTHER" id="PTHR33295:SF8">
    <property type="entry name" value="AAA+ ATPASE DOMAIN-CONTAINING PROTEIN"/>
    <property type="match status" value="1"/>
</dbReference>
<dbReference type="InterPro" id="IPR003593">
    <property type="entry name" value="AAA+_ATPase"/>
</dbReference>
<dbReference type="PANTHER" id="PTHR33295">
    <property type="entry name" value="ATPASE"/>
    <property type="match status" value="1"/>
</dbReference>
<dbReference type="Proteomes" id="UP000886047">
    <property type="component" value="Unassembled WGS sequence"/>
</dbReference>
<evidence type="ECO:0000313" key="2">
    <source>
        <dbReference type="EMBL" id="HDR51671.1"/>
    </source>
</evidence>
<proteinExistence type="predicted"/>
<dbReference type="EMBL" id="DSDK01000471">
    <property type="protein sequence ID" value="HDR51671.1"/>
    <property type="molecule type" value="Genomic_DNA"/>
</dbReference>
<reference evidence="2" key="1">
    <citation type="journal article" date="2020" name="mSystems">
        <title>Genome- and Community-Level Interaction Insights into Carbon Utilization and Element Cycling Functions of Hydrothermarchaeota in Hydrothermal Sediment.</title>
        <authorList>
            <person name="Zhou Z."/>
            <person name="Liu Y."/>
            <person name="Xu W."/>
            <person name="Pan J."/>
            <person name="Luo Z.H."/>
            <person name="Li M."/>
        </authorList>
    </citation>
    <scope>NUCLEOTIDE SEQUENCE [LARGE SCALE GENOMIC DNA]</scope>
    <source>
        <strain evidence="2">SpSt-1217</strain>
    </source>
</reference>
<organism evidence="2">
    <name type="scientific">Mariniphaga anaerophila</name>
    <dbReference type="NCBI Taxonomy" id="1484053"/>
    <lineage>
        <taxon>Bacteria</taxon>
        <taxon>Pseudomonadati</taxon>
        <taxon>Bacteroidota</taxon>
        <taxon>Bacteroidia</taxon>
        <taxon>Marinilabiliales</taxon>
        <taxon>Prolixibacteraceae</taxon>
        <taxon>Mariniphaga</taxon>
    </lineage>
</organism>
<feature type="domain" description="AAA+ ATPase" evidence="1">
    <location>
        <begin position="41"/>
        <end position="158"/>
    </location>
</feature>
<dbReference type="InterPro" id="IPR027417">
    <property type="entry name" value="P-loop_NTPase"/>
</dbReference>
<sequence length="386" mass="45387">MATKTDYLELVSLQKESLSGDTKTLIQREIYPRAKDLLTSDSRILVITGIRRVGKSTLLQQLMKNLTNYCYLNAEDERLIHFKAEDFSRLNEALIEVYGACDFYFFDEIQNIDKFEIIVRRLQDSGKKVVLTGSNSSLLSMELGTRLTGRYIQIELFPFSYKEFLDFNKVEIAKESFYLPQEKVKLKQYFKQWLDSGGMPEYLKYNDVNYLRTLFDNIIYRDIIARYNIRKQAILKELVHLLTNNLTLPVTYNSLKKSVGLSNAETAKEYLNYLCNSYFFFELRKYSPSYNKQLQNAKKIYLIDNAFHAMMSLISSANNGRKLENVIHLFYRSKGFEMYYFNESQECDFVVFDNDGKKHLTQVCWELTLENKDREINGLNAAMKFF</sequence>
<dbReference type="InterPro" id="IPR041682">
    <property type="entry name" value="AAA_14"/>
</dbReference>
<keyword evidence="2" id="KW-0547">Nucleotide-binding</keyword>
<dbReference type="Gene3D" id="3.40.50.300">
    <property type="entry name" value="P-loop containing nucleotide triphosphate hydrolases"/>
    <property type="match status" value="1"/>
</dbReference>
<gene>
    <name evidence="2" type="ORF">ENN90_08650</name>
</gene>
<dbReference type="AlphaFoldDB" id="A0A831LXL0"/>
<keyword evidence="2" id="KW-0067">ATP-binding</keyword>
<name>A0A831LXL0_9BACT</name>
<protein>
    <submittedName>
        <fullName evidence="2">ATP-binding protein</fullName>
    </submittedName>
</protein>
<accession>A0A831LXL0</accession>
<comment type="caution">
    <text evidence="2">The sequence shown here is derived from an EMBL/GenBank/DDBJ whole genome shotgun (WGS) entry which is preliminary data.</text>
</comment>
<dbReference type="InterPro" id="IPR025420">
    <property type="entry name" value="DUF4143"/>
</dbReference>
<dbReference type="GO" id="GO:0005524">
    <property type="term" value="F:ATP binding"/>
    <property type="evidence" value="ECO:0007669"/>
    <property type="project" value="UniProtKB-KW"/>
</dbReference>
<dbReference type="SUPFAM" id="SSF52540">
    <property type="entry name" value="P-loop containing nucleoside triphosphate hydrolases"/>
    <property type="match status" value="1"/>
</dbReference>
<dbReference type="Pfam" id="PF13173">
    <property type="entry name" value="AAA_14"/>
    <property type="match status" value="1"/>
</dbReference>
<evidence type="ECO:0000259" key="1">
    <source>
        <dbReference type="SMART" id="SM00382"/>
    </source>
</evidence>